<dbReference type="InterPro" id="IPR051558">
    <property type="entry name" value="Metallophosphoesterase_PAP"/>
</dbReference>
<proteinExistence type="predicted"/>
<reference evidence="3 4" key="1">
    <citation type="journal article" date="2017" name="Genome Biol. Evol.">
        <title>Phytophthora megakarya and P. palmivora, closely related causal agents of cacao black pod rot, underwent increases in genome sizes and gene numbers by different mechanisms.</title>
        <authorList>
            <person name="Ali S.S."/>
            <person name="Shao J."/>
            <person name="Lary D.J."/>
            <person name="Kronmiller B."/>
            <person name="Shen D."/>
            <person name="Strem M.D."/>
            <person name="Amoako-Attah I."/>
            <person name="Akrofi A.Y."/>
            <person name="Begoude B.A."/>
            <person name="Ten Hoopen G.M."/>
            <person name="Coulibaly K."/>
            <person name="Kebe B.I."/>
            <person name="Melnick R.L."/>
            <person name="Guiltinan M.J."/>
            <person name="Tyler B.M."/>
            <person name="Meinhardt L.W."/>
            <person name="Bailey B.A."/>
        </authorList>
    </citation>
    <scope>NUCLEOTIDE SEQUENCE [LARGE SCALE GENOMIC DNA]</scope>
    <source>
        <strain evidence="4">sbr112.9</strain>
    </source>
</reference>
<dbReference type="Gene3D" id="3.60.21.10">
    <property type="match status" value="1"/>
</dbReference>
<dbReference type="GO" id="GO:0016787">
    <property type="term" value="F:hydrolase activity"/>
    <property type="evidence" value="ECO:0007669"/>
    <property type="project" value="UniProtKB-KW"/>
</dbReference>
<dbReference type="Proteomes" id="UP000237271">
    <property type="component" value="Unassembled WGS sequence"/>
</dbReference>
<evidence type="ECO:0000313" key="4">
    <source>
        <dbReference type="Proteomes" id="UP000237271"/>
    </source>
</evidence>
<dbReference type="InterPro" id="IPR029052">
    <property type="entry name" value="Metallo-depent_PP-like"/>
</dbReference>
<keyword evidence="2" id="KW-0378">Hydrolase</keyword>
<gene>
    <name evidence="3" type="ORF">PHPALM_28177</name>
</gene>
<dbReference type="EMBL" id="NCKW01015524">
    <property type="protein sequence ID" value="POM62637.1"/>
    <property type="molecule type" value="Genomic_DNA"/>
</dbReference>
<dbReference type="PANTHER" id="PTHR10161">
    <property type="entry name" value="TARTRATE-RESISTANT ACID PHOSPHATASE TYPE 5"/>
    <property type="match status" value="1"/>
</dbReference>
<accession>A0A2P4XAP7</accession>
<evidence type="ECO:0000313" key="3">
    <source>
        <dbReference type="EMBL" id="POM62637.1"/>
    </source>
</evidence>
<dbReference type="OrthoDB" id="411211at2759"/>
<name>A0A2P4XAP7_9STRA</name>
<keyword evidence="1" id="KW-0732">Signal</keyword>
<protein>
    <submittedName>
        <fullName evidence="3">Calcineurin-like phosphoesterase</fullName>
    </submittedName>
</protein>
<dbReference type="AlphaFoldDB" id="A0A2P4XAP7"/>
<keyword evidence="4" id="KW-1185">Reference proteome</keyword>
<evidence type="ECO:0000256" key="1">
    <source>
        <dbReference type="ARBA" id="ARBA00022729"/>
    </source>
</evidence>
<dbReference type="PANTHER" id="PTHR10161:SF14">
    <property type="entry name" value="TARTRATE-RESISTANT ACID PHOSPHATASE TYPE 5"/>
    <property type="match status" value="1"/>
</dbReference>
<evidence type="ECO:0000256" key="2">
    <source>
        <dbReference type="ARBA" id="ARBA00022801"/>
    </source>
</evidence>
<sequence length="451" mass="50380">MDELIQGLENQFNWQSEYKSPNDNRWIPRDHFYVHNIEDPVTGVSIDIFNVDTNDADIYGASQICCHGAVILALMGISSCATVTLGLTATLTSDPASAQYTLSAFATGDWGATTYKGSCCGSKYNNYDLNAQEVVATLMNIEAGTSMKPNVFLGHGDSFYWNGINGLTERDARFAASFEANTEELFQGLANKLKWQADYTSPNDDRWHMDDHFYVYRVEDPASGVSVDIFNVETNDADIHGADLICCQCYGYAKADNSGCNTVTRDDKYCFGGNTNMFDTCMAKFAEWGNDSRTQLLEQVKRSTATWKIVNSHFSPYDHFREAGMNKWFDVLRQSGVRVFLHGHTHAEKHDYSESLGVHFVENGAGGGRQKGVASTIQPYAAKYVKNEWAYTADEYGFFSLQASKEWLKLQYHTTDNNWNFTENFADTTIGGVATKHCWYIPADGSEGKAC</sequence>
<comment type="caution">
    <text evidence="3">The sequence shown here is derived from an EMBL/GenBank/DDBJ whole genome shotgun (WGS) entry which is preliminary data.</text>
</comment>
<organism evidence="3 4">
    <name type="scientific">Phytophthora palmivora</name>
    <dbReference type="NCBI Taxonomy" id="4796"/>
    <lineage>
        <taxon>Eukaryota</taxon>
        <taxon>Sar</taxon>
        <taxon>Stramenopiles</taxon>
        <taxon>Oomycota</taxon>
        <taxon>Peronosporomycetes</taxon>
        <taxon>Peronosporales</taxon>
        <taxon>Peronosporaceae</taxon>
        <taxon>Phytophthora</taxon>
    </lineage>
</organism>
<dbReference type="SUPFAM" id="SSF56300">
    <property type="entry name" value="Metallo-dependent phosphatases"/>
    <property type="match status" value="1"/>
</dbReference>